<dbReference type="InterPro" id="IPR007312">
    <property type="entry name" value="Phosphoesterase"/>
</dbReference>
<dbReference type="SUPFAM" id="SSF53649">
    <property type="entry name" value="Alkaline phosphatase-like"/>
    <property type="match status" value="1"/>
</dbReference>
<name>A0A8D5U885_9CREN</name>
<keyword evidence="2" id="KW-0472">Membrane</keyword>
<evidence type="ECO:0000256" key="2">
    <source>
        <dbReference type="SAM" id="Phobius"/>
    </source>
</evidence>
<sequence length="530" mass="60112">MRSINRIVMLLVFITLILVSPLTSSTTPTATPIKHVIIIIEENHSFDNLFGTYPFGWPPIINNITLSVMWPEGLYTNYTQLEQSKDGVLDYITVPNVPWFPFAGASHPYYANAWDTVDPYEGWSSYHGDYWFGKPVGFVYYSGPQSMAYFSYQQVGILWDYAEEYVLADNYYAPVLGLTEPNRVAYLTGAPPNFYSDSASDVVPLNQTIFYQLTTYGVSWDYFVYNYQGGIPWPLNAFSGIRAYQSHIQGLDQFFSDLRDGNLPSVSWVMLIGCNADYYDMHPPYNVTEGAVELNTIINEVMKSPYWNSSVIFITFDEGGGYYDQVTPPAINSMGLGQRIPLLIISPYAKEAWVDNYTLSGYTLLGFIDYNWHLPWFTKWVEDSDVEGLLQAFNFSANPRPPIILTPNNWTYPIPLQYPVHYGYIAKVSQGKSYAQVYPAPAVSFLFPMTFAGFALIVASFFVKSKRKALLNISVILMLLVTGIALYYNSSFVMYSFVVHYYTYSGLIGFLVAGALRLKFDNKVRAGGYR</sequence>
<proteinExistence type="predicted"/>
<evidence type="ECO:0000313" key="3">
    <source>
        <dbReference type="EMBL" id="BCU70850.1"/>
    </source>
</evidence>
<accession>A0A8D5U885</accession>
<evidence type="ECO:0008006" key="5">
    <source>
        <dbReference type="Google" id="ProtNLM"/>
    </source>
</evidence>
<protein>
    <recommendedName>
        <fullName evidence="5">Acid phosphatase</fullName>
    </recommendedName>
</protein>
<keyword evidence="4" id="KW-1185">Reference proteome</keyword>
<dbReference type="EMBL" id="AP024597">
    <property type="protein sequence ID" value="BCU70850.1"/>
    <property type="molecule type" value="Genomic_DNA"/>
</dbReference>
<dbReference type="GO" id="GO:0042578">
    <property type="term" value="F:phosphoric ester hydrolase activity"/>
    <property type="evidence" value="ECO:0007669"/>
    <property type="project" value="UniProtKB-ARBA"/>
</dbReference>
<organism evidence="3 4">
    <name type="scientific">Stygiolobus caldivivus</name>
    <dbReference type="NCBI Taxonomy" id="2824673"/>
    <lineage>
        <taxon>Archaea</taxon>
        <taxon>Thermoproteota</taxon>
        <taxon>Thermoprotei</taxon>
        <taxon>Sulfolobales</taxon>
        <taxon>Sulfolobaceae</taxon>
        <taxon>Stygiolobus</taxon>
    </lineage>
</organism>
<feature type="transmembrane region" description="Helical" evidence="2">
    <location>
        <begin position="442"/>
        <end position="463"/>
    </location>
</feature>
<dbReference type="KEGG" id="csty:KN1_21470"/>
<reference evidence="3 4" key="1">
    <citation type="submission" date="2021-04" db="EMBL/GenBank/DDBJ databases">
        <title>Complete genome sequence of Stygiolobus sp. KN-1.</title>
        <authorList>
            <person name="Nakamura K."/>
            <person name="Sakai H."/>
            <person name="Kurosawa N."/>
        </authorList>
    </citation>
    <scope>NUCLEOTIDE SEQUENCE [LARGE SCALE GENOMIC DNA]</scope>
    <source>
        <strain evidence="3 4">KN-1</strain>
    </source>
</reference>
<keyword evidence="2" id="KW-0812">Transmembrane</keyword>
<gene>
    <name evidence="3" type="ORF">KN1_21470</name>
</gene>
<dbReference type="PANTHER" id="PTHR31956:SF1">
    <property type="entry name" value="NON-SPECIFIC PHOSPHOLIPASE C1"/>
    <property type="match status" value="1"/>
</dbReference>
<keyword evidence="1" id="KW-0378">Hydrolase</keyword>
<feature type="transmembrane region" description="Helical" evidence="2">
    <location>
        <begin position="470"/>
        <end position="489"/>
    </location>
</feature>
<feature type="transmembrane region" description="Helical" evidence="2">
    <location>
        <begin position="501"/>
        <end position="520"/>
    </location>
</feature>
<evidence type="ECO:0000313" key="4">
    <source>
        <dbReference type="Proteomes" id="UP000825123"/>
    </source>
</evidence>
<dbReference type="InterPro" id="IPR017850">
    <property type="entry name" value="Alkaline_phosphatase_core_sf"/>
</dbReference>
<dbReference type="CDD" id="cd16013">
    <property type="entry name" value="AcpA"/>
    <property type="match status" value="1"/>
</dbReference>
<dbReference type="Pfam" id="PF04185">
    <property type="entry name" value="Phosphoesterase"/>
    <property type="match status" value="1"/>
</dbReference>
<dbReference type="AlphaFoldDB" id="A0A8D5U885"/>
<evidence type="ECO:0000256" key="1">
    <source>
        <dbReference type="ARBA" id="ARBA00022801"/>
    </source>
</evidence>
<keyword evidence="2" id="KW-1133">Transmembrane helix</keyword>
<dbReference type="Gene3D" id="3.40.720.10">
    <property type="entry name" value="Alkaline Phosphatase, subunit A"/>
    <property type="match status" value="2"/>
</dbReference>
<dbReference type="Proteomes" id="UP000825123">
    <property type="component" value="Chromosome"/>
</dbReference>
<dbReference type="PANTHER" id="PTHR31956">
    <property type="entry name" value="NON-SPECIFIC PHOSPHOLIPASE C4-RELATED"/>
    <property type="match status" value="1"/>
</dbReference>